<dbReference type="Proteomes" id="UP000593571">
    <property type="component" value="Unassembled WGS sequence"/>
</dbReference>
<dbReference type="EMBL" id="JACASE010000015">
    <property type="protein sequence ID" value="KAF6405089.1"/>
    <property type="molecule type" value="Genomic_DNA"/>
</dbReference>
<evidence type="ECO:0000313" key="2">
    <source>
        <dbReference type="EMBL" id="KAF6405089.1"/>
    </source>
</evidence>
<evidence type="ECO:0000313" key="3">
    <source>
        <dbReference type="Proteomes" id="UP000593571"/>
    </source>
</evidence>
<evidence type="ECO:0000256" key="1">
    <source>
        <dbReference type="SAM" id="MobiDB-lite"/>
    </source>
</evidence>
<proteinExistence type="predicted"/>
<protein>
    <submittedName>
        <fullName evidence="2">Uncharacterized protein</fullName>
    </submittedName>
</protein>
<dbReference type="AlphaFoldDB" id="A0A7J8C2P4"/>
<feature type="region of interest" description="Disordered" evidence="1">
    <location>
        <begin position="1"/>
        <end position="24"/>
    </location>
</feature>
<organism evidence="2 3">
    <name type="scientific">Rousettus aegyptiacus</name>
    <name type="common">Egyptian fruit bat</name>
    <name type="synonym">Pteropus aegyptiacus</name>
    <dbReference type="NCBI Taxonomy" id="9407"/>
    <lineage>
        <taxon>Eukaryota</taxon>
        <taxon>Metazoa</taxon>
        <taxon>Chordata</taxon>
        <taxon>Craniata</taxon>
        <taxon>Vertebrata</taxon>
        <taxon>Euteleostomi</taxon>
        <taxon>Mammalia</taxon>
        <taxon>Eutheria</taxon>
        <taxon>Laurasiatheria</taxon>
        <taxon>Chiroptera</taxon>
        <taxon>Yinpterochiroptera</taxon>
        <taxon>Pteropodoidea</taxon>
        <taxon>Pteropodidae</taxon>
        <taxon>Rousettinae</taxon>
        <taxon>Rousettus</taxon>
    </lineage>
</organism>
<name>A0A7J8C2P4_ROUAE</name>
<comment type="caution">
    <text evidence="2">The sequence shown here is derived from an EMBL/GenBank/DDBJ whole genome shotgun (WGS) entry which is preliminary data.</text>
</comment>
<sequence length="136" mass="15168">MEEKKSRGGEKGPRKDSPVSEDSPRVIRCSLGSLSSCPSGGSRPSSKLTRYFGYGASDGHGDARYPPDVSPVQKTPRQFAHLHRMLDPVLSSRGRCTHTVYFLHCCHLQQFVSSLWLIYPSTWSGSLEFSIFEFSI</sequence>
<gene>
    <name evidence="2" type="ORF">HJG63_009400</name>
</gene>
<keyword evidence="3" id="KW-1185">Reference proteome</keyword>
<accession>A0A7J8C2P4</accession>
<reference evidence="2 3" key="1">
    <citation type="journal article" date="2020" name="Nature">
        <title>Six reference-quality genomes reveal evolution of bat adaptations.</title>
        <authorList>
            <person name="Jebb D."/>
            <person name="Huang Z."/>
            <person name="Pippel M."/>
            <person name="Hughes G.M."/>
            <person name="Lavrichenko K."/>
            <person name="Devanna P."/>
            <person name="Winkler S."/>
            <person name="Jermiin L.S."/>
            <person name="Skirmuntt E.C."/>
            <person name="Katzourakis A."/>
            <person name="Burkitt-Gray L."/>
            <person name="Ray D.A."/>
            <person name="Sullivan K.A.M."/>
            <person name="Roscito J.G."/>
            <person name="Kirilenko B.M."/>
            <person name="Davalos L.M."/>
            <person name="Corthals A.P."/>
            <person name="Power M.L."/>
            <person name="Jones G."/>
            <person name="Ransome R.D."/>
            <person name="Dechmann D.K.N."/>
            <person name="Locatelli A.G."/>
            <person name="Puechmaille S.J."/>
            <person name="Fedrigo O."/>
            <person name="Jarvis E.D."/>
            <person name="Hiller M."/>
            <person name="Vernes S.C."/>
            <person name="Myers E.W."/>
            <person name="Teeling E.C."/>
        </authorList>
    </citation>
    <scope>NUCLEOTIDE SEQUENCE [LARGE SCALE GENOMIC DNA]</scope>
    <source>
        <strain evidence="2">MRouAeg1</strain>
        <tissue evidence="2">Muscle</tissue>
    </source>
</reference>